<dbReference type="SUPFAM" id="SSF50475">
    <property type="entry name" value="FMN-binding split barrel"/>
    <property type="match status" value="1"/>
</dbReference>
<protein>
    <recommendedName>
        <fullName evidence="4">Pyridoxamine 5'-phosphate oxidase family protein</fullName>
    </recommendedName>
</protein>
<keyword evidence="3" id="KW-1185">Reference proteome</keyword>
<accession>A0AAD7UDC5</accession>
<dbReference type="Proteomes" id="UP001230188">
    <property type="component" value="Unassembled WGS sequence"/>
</dbReference>
<evidence type="ECO:0000256" key="1">
    <source>
        <dbReference type="SAM" id="Phobius"/>
    </source>
</evidence>
<reference evidence="2" key="1">
    <citation type="submission" date="2023-01" db="EMBL/GenBank/DDBJ databases">
        <title>Metagenome sequencing of chrysophaentin producing Chrysophaeum taylorii.</title>
        <authorList>
            <person name="Davison J."/>
            <person name="Bewley C."/>
        </authorList>
    </citation>
    <scope>NUCLEOTIDE SEQUENCE</scope>
    <source>
        <strain evidence="2">NIES-1699</strain>
    </source>
</reference>
<dbReference type="PANTHER" id="PTHR34071">
    <property type="entry name" value="5-NITROIMIDAZOLE ANTIBIOTICS RESISTANCE PROTEIN, NIMA-FAMILY-RELATED PROTEIN-RELATED"/>
    <property type="match status" value="1"/>
</dbReference>
<dbReference type="InterPro" id="IPR024747">
    <property type="entry name" value="Pyridox_Oxase-rel"/>
</dbReference>
<dbReference type="Gene3D" id="2.30.110.10">
    <property type="entry name" value="Electron Transport, Fmn-binding Protein, Chain A"/>
    <property type="match status" value="1"/>
</dbReference>
<dbReference type="PANTHER" id="PTHR34071:SF2">
    <property type="entry name" value="FLAVIN-NUCLEOTIDE-BINDING PROTEIN"/>
    <property type="match status" value="1"/>
</dbReference>
<feature type="transmembrane region" description="Helical" evidence="1">
    <location>
        <begin position="261"/>
        <end position="279"/>
    </location>
</feature>
<evidence type="ECO:0000313" key="2">
    <source>
        <dbReference type="EMBL" id="KAJ8602458.1"/>
    </source>
</evidence>
<keyword evidence="1" id="KW-0472">Membrane</keyword>
<evidence type="ECO:0000313" key="3">
    <source>
        <dbReference type="Proteomes" id="UP001230188"/>
    </source>
</evidence>
<proteinExistence type="predicted"/>
<comment type="caution">
    <text evidence="2">The sequence shown here is derived from an EMBL/GenBank/DDBJ whole genome shotgun (WGS) entry which is preliminary data.</text>
</comment>
<dbReference type="InterPro" id="IPR012349">
    <property type="entry name" value="Split_barrel_FMN-bd"/>
</dbReference>
<organism evidence="2 3">
    <name type="scientific">Chrysophaeum taylorii</name>
    <dbReference type="NCBI Taxonomy" id="2483200"/>
    <lineage>
        <taxon>Eukaryota</taxon>
        <taxon>Sar</taxon>
        <taxon>Stramenopiles</taxon>
        <taxon>Ochrophyta</taxon>
        <taxon>Pelagophyceae</taxon>
        <taxon>Pelagomonadales</taxon>
        <taxon>Pelagomonadaceae</taxon>
        <taxon>Chrysophaeum</taxon>
    </lineage>
</organism>
<sequence>MCSFTPNPRSKVKRGAKRAVFDRERVYAILDANMVASIAFANDGDETFTAPSEAGAGVYPTVLPTGYVRDGDSLLFHGKNSSLLQKRLAAGVPVCVSVFALDALVCGKSAMHHSVNYRAVVVYGRAEPVLVDAEKRRALEVITDGLTWPGRFAECRPMNAAEVAATLVTRLSLRDGDVSCKVREHPPSDDDADLAYPCWAGNVPLRTVSLTPLDAPHNNSGIVPPTAAAPLTRKGLVTPLAVLAKDELKATTKVPLTSELAFWRTVALALAALLVAIVLSRP</sequence>
<keyword evidence="1" id="KW-0812">Transmembrane</keyword>
<evidence type="ECO:0008006" key="4">
    <source>
        <dbReference type="Google" id="ProtNLM"/>
    </source>
</evidence>
<name>A0AAD7UDC5_9STRA</name>
<dbReference type="EMBL" id="JAQMWT010000379">
    <property type="protein sequence ID" value="KAJ8602458.1"/>
    <property type="molecule type" value="Genomic_DNA"/>
</dbReference>
<gene>
    <name evidence="2" type="ORF">CTAYLR_001289</name>
</gene>
<dbReference type="AlphaFoldDB" id="A0AAD7UDC5"/>
<dbReference type="Pfam" id="PF12900">
    <property type="entry name" value="Pyridox_ox_2"/>
    <property type="match status" value="1"/>
</dbReference>
<keyword evidence="1" id="KW-1133">Transmembrane helix</keyword>